<evidence type="ECO:0000259" key="6">
    <source>
        <dbReference type="Pfam" id="PF16889"/>
    </source>
</evidence>
<sequence>MSSFRFLRSFNFSNYFRKFKNKIIKILYFKYLIKKREIIRSTSASEKLFQKFLRSLNIEEIRNRFFENHLFAFSDINEKETLIKYIEKNCSTDVENYIEYADEIIKGKIRVFERTTNFQKEINWCYSFFDNNDWDLIKSERINKHPKRKKVDIKYVWELNRHNFLSYLGFAYFYTGEKKYATKFKNIINDWILKNPPLYGVNWLSGLEISIRSISWIINLFFFSSSKEINNNKFFRKIFKSMFLHAYFLRYFYSKKSFNHSIGDIFGVYLFSKAFNNIDIFKKWENKFFKLFNNQIHRQTRFDGTHIEQSVNYHRFVLEFFTLFFILNHKIISSKISVLIEKMFTYLLMIMKPNGTFPLIGDNDDATLLLLNNYNRNLFNNLLNLGVILFKRGDLKYISKTISPSSILLLGSKGYATFTKISPREPNKIMQYFQNAGYFVKRQNWSNKANYLFIDFGNFGPNNASHCHSDITNIIFCYNGKNIINDSGTYSYNKSWEERNLFRGSKSHNILTINNKNQANIKDWFAWNSKPRVKRLSSKFDDNLELTCIHNGFKGFLVKRTLIVNKMLTKIVIKDNVIPLENMEKNKNFNINIYFHFDKNTKITKKNNSIIINDDLKIDISSKYDFNLSLQKSQYSPSYGIIKECNSLNIQLKGNFYNKDQIEFITKIYQVK</sequence>
<dbReference type="GO" id="GO:0016829">
    <property type="term" value="F:lyase activity"/>
    <property type="evidence" value="ECO:0007669"/>
    <property type="project" value="UniProtKB-KW"/>
</dbReference>
<dbReference type="AlphaFoldDB" id="A0A0F9QB14"/>
<protein>
    <submittedName>
        <fullName evidence="7">Uncharacterized protein</fullName>
    </submittedName>
</protein>
<dbReference type="EMBL" id="LAZR01005136">
    <property type="protein sequence ID" value="KKN02558.1"/>
    <property type="molecule type" value="Genomic_DNA"/>
</dbReference>
<feature type="domain" description="Heparin-sulfate lyase N-terminal" evidence="6">
    <location>
        <begin position="124"/>
        <end position="376"/>
    </location>
</feature>
<dbReference type="InterPro" id="IPR008929">
    <property type="entry name" value="Chondroitin_lyas"/>
</dbReference>
<name>A0A0F9QB14_9ZZZZ</name>
<keyword evidence="2" id="KW-0732">Signal</keyword>
<evidence type="ECO:0000313" key="7">
    <source>
        <dbReference type="EMBL" id="KKN02558.1"/>
    </source>
</evidence>
<evidence type="ECO:0000259" key="5">
    <source>
        <dbReference type="Pfam" id="PF07940"/>
    </source>
</evidence>
<keyword evidence="3" id="KW-0574">Periplasm</keyword>
<dbReference type="Gene3D" id="1.50.10.100">
    <property type="entry name" value="Chondroitin AC/alginate lyase"/>
    <property type="match status" value="1"/>
</dbReference>
<keyword evidence="4" id="KW-0456">Lyase</keyword>
<dbReference type="Pfam" id="PF07940">
    <property type="entry name" value="Hepar_II_III_C"/>
    <property type="match status" value="1"/>
</dbReference>
<evidence type="ECO:0000256" key="1">
    <source>
        <dbReference type="ARBA" id="ARBA00004418"/>
    </source>
</evidence>
<dbReference type="InterPro" id="IPR031680">
    <property type="entry name" value="Hepar_II_III_N"/>
</dbReference>
<evidence type="ECO:0000256" key="2">
    <source>
        <dbReference type="ARBA" id="ARBA00022729"/>
    </source>
</evidence>
<proteinExistence type="predicted"/>
<dbReference type="PANTHER" id="PTHR39210:SF1">
    <property type="entry name" value="HEPARIN-SULFATE LYASE"/>
    <property type="match status" value="1"/>
</dbReference>
<evidence type="ECO:0000256" key="4">
    <source>
        <dbReference type="ARBA" id="ARBA00023239"/>
    </source>
</evidence>
<gene>
    <name evidence="7" type="ORF">LCGC14_1116480</name>
</gene>
<feature type="domain" description="Heparinase II/III-like C-terminal" evidence="5">
    <location>
        <begin position="427"/>
        <end position="647"/>
    </location>
</feature>
<comment type="subcellular location">
    <subcellularLocation>
        <location evidence="1">Periplasm</location>
    </subcellularLocation>
</comment>
<comment type="caution">
    <text evidence="7">The sequence shown here is derived from an EMBL/GenBank/DDBJ whole genome shotgun (WGS) entry which is preliminary data.</text>
</comment>
<organism evidence="7">
    <name type="scientific">marine sediment metagenome</name>
    <dbReference type="NCBI Taxonomy" id="412755"/>
    <lineage>
        <taxon>unclassified sequences</taxon>
        <taxon>metagenomes</taxon>
        <taxon>ecological metagenomes</taxon>
    </lineage>
</organism>
<dbReference type="PANTHER" id="PTHR39210">
    <property type="entry name" value="HEPARIN-SULFATE LYASE"/>
    <property type="match status" value="1"/>
</dbReference>
<dbReference type="GO" id="GO:0042597">
    <property type="term" value="C:periplasmic space"/>
    <property type="evidence" value="ECO:0007669"/>
    <property type="project" value="UniProtKB-SubCell"/>
</dbReference>
<dbReference type="SUPFAM" id="SSF48230">
    <property type="entry name" value="Chondroitin AC/alginate lyase"/>
    <property type="match status" value="1"/>
</dbReference>
<dbReference type="Pfam" id="PF16889">
    <property type="entry name" value="Hepar_II_III_N"/>
    <property type="match status" value="1"/>
</dbReference>
<evidence type="ECO:0000256" key="3">
    <source>
        <dbReference type="ARBA" id="ARBA00022764"/>
    </source>
</evidence>
<dbReference type="Gene3D" id="2.70.98.70">
    <property type="match status" value="1"/>
</dbReference>
<accession>A0A0F9QB14</accession>
<reference evidence="7" key="1">
    <citation type="journal article" date="2015" name="Nature">
        <title>Complex archaea that bridge the gap between prokaryotes and eukaryotes.</title>
        <authorList>
            <person name="Spang A."/>
            <person name="Saw J.H."/>
            <person name="Jorgensen S.L."/>
            <person name="Zaremba-Niedzwiedzka K."/>
            <person name="Martijn J."/>
            <person name="Lind A.E."/>
            <person name="van Eijk R."/>
            <person name="Schleper C."/>
            <person name="Guy L."/>
            <person name="Ettema T.J."/>
        </authorList>
    </citation>
    <scope>NUCLEOTIDE SEQUENCE</scope>
</reference>
<dbReference type="InterPro" id="IPR012480">
    <property type="entry name" value="Hepar_II_III_C"/>
</dbReference>